<evidence type="ECO:0000256" key="1">
    <source>
        <dbReference type="ARBA" id="ARBA00022723"/>
    </source>
</evidence>
<dbReference type="InterPro" id="IPR037523">
    <property type="entry name" value="VOC_core"/>
</dbReference>
<feature type="domain" description="VOC" evidence="2">
    <location>
        <begin position="5"/>
        <end position="151"/>
    </location>
</feature>
<evidence type="ECO:0000313" key="4">
    <source>
        <dbReference type="Proteomes" id="UP000619033"/>
    </source>
</evidence>
<reference evidence="3" key="1">
    <citation type="submission" date="2021-01" db="EMBL/GenBank/DDBJ databases">
        <title>Genome seq and assembly of Tabrizicola sp. KVB23.</title>
        <authorList>
            <person name="Chhetri G."/>
        </authorList>
    </citation>
    <scope>NUCLEOTIDE SEQUENCE</scope>
    <source>
        <strain evidence="3">KVB23</strain>
    </source>
</reference>
<keyword evidence="4" id="KW-1185">Reference proteome</keyword>
<dbReference type="SUPFAM" id="SSF54593">
    <property type="entry name" value="Glyoxalase/Bleomycin resistance protein/Dihydroxybiphenyl dioxygenase"/>
    <property type="match status" value="1"/>
</dbReference>
<dbReference type="InterPro" id="IPR029068">
    <property type="entry name" value="Glyas_Bleomycin-R_OHBP_Dase"/>
</dbReference>
<dbReference type="Proteomes" id="UP000619033">
    <property type="component" value="Unassembled WGS sequence"/>
</dbReference>
<dbReference type="InterPro" id="IPR004360">
    <property type="entry name" value="Glyas_Fos-R_dOase_dom"/>
</dbReference>
<dbReference type="PANTHER" id="PTHR43048:SF6">
    <property type="entry name" value="BLR8189 PROTEIN"/>
    <property type="match status" value="1"/>
</dbReference>
<protein>
    <submittedName>
        <fullName evidence="3">VOC family protein</fullName>
    </submittedName>
</protein>
<name>A0A8J7SWY4_9RHOB</name>
<dbReference type="GO" id="GO:0046872">
    <property type="term" value="F:metal ion binding"/>
    <property type="evidence" value="ECO:0007669"/>
    <property type="project" value="UniProtKB-KW"/>
</dbReference>
<dbReference type="Gene3D" id="3.10.180.10">
    <property type="entry name" value="2,3-Dihydroxybiphenyl 1,2-Dioxygenase, domain 1"/>
    <property type="match status" value="1"/>
</dbReference>
<dbReference type="EMBL" id="JAESVP010000008">
    <property type="protein sequence ID" value="MBL4929409.1"/>
    <property type="molecule type" value="Genomic_DNA"/>
</dbReference>
<dbReference type="InterPro" id="IPR051785">
    <property type="entry name" value="MMCE/EMCE_epimerase"/>
</dbReference>
<dbReference type="AlphaFoldDB" id="A0A8J7SWY4"/>
<dbReference type="RefSeq" id="WP_202661951.1">
    <property type="nucleotide sequence ID" value="NZ_JAESVP010000008.1"/>
</dbReference>
<organism evidence="3 4">
    <name type="scientific">Fuscibacter oryzae</name>
    <dbReference type="NCBI Taxonomy" id="2803939"/>
    <lineage>
        <taxon>Bacteria</taxon>
        <taxon>Pseudomonadati</taxon>
        <taxon>Pseudomonadota</taxon>
        <taxon>Alphaproteobacteria</taxon>
        <taxon>Rhodobacterales</taxon>
        <taxon>Paracoccaceae</taxon>
        <taxon>Fuscibacter</taxon>
    </lineage>
</organism>
<dbReference type="GO" id="GO:0046491">
    <property type="term" value="P:L-methylmalonyl-CoA metabolic process"/>
    <property type="evidence" value="ECO:0007669"/>
    <property type="project" value="TreeGrafter"/>
</dbReference>
<dbReference type="PROSITE" id="PS51819">
    <property type="entry name" value="VOC"/>
    <property type="match status" value="1"/>
</dbReference>
<dbReference type="PANTHER" id="PTHR43048">
    <property type="entry name" value="METHYLMALONYL-COA EPIMERASE"/>
    <property type="match status" value="1"/>
</dbReference>
<accession>A0A8J7SWY4</accession>
<sequence length="161" mass="17554">MSIQGLDHIGFTVPDLETATAFLTALFGAEVVMETGPLDIDGGFMSRHLGVPPETRIRNARFLRLADGTVLEVFEYGGDPGRDDPPKRNSQPGGFHLAFRTQDAHAAAARLRAAGVDMLDGPTLIETGPLAGLTWIYFRAPWGQTFELVSSDRRLDYNPPD</sequence>
<evidence type="ECO:0000313" key="3">
    <source>
        <dbReference type="EMBL" id="MBL4929409.1"/>
    </source>
</evidence>
<keyword evidence="1" id="KW-0479">Metal-binding</keyword>
<gene>
    <name evidence="3" type="ORF">JI744_14980</name>
</gene>
<comment type="caution">
    <text evidence="3">The sequence shown here is derived from an EMBL/GenBank/DDBJ whole genome shotgun (WGS) entry which is preliminary data.</text>
</comment>
<dbReference type="GO" id="GO:0004493">
    <property type="term" value="F:methylmalonyl-CoA epimerase activity"/>
    <property type="evidence" value="ECO:0007669"/>
    <property type="project" value="TreeGrafter"/>
</dbReference>
<evidence type="ECO:0000259" key="2">
    <source>
        <dbReference type="PROSITE" id="PS51819"/>
    </source>
</evidence>
<dbReference type="Pfam" id="PF00903">
    <property type="entry name" value="Glyoxalase"/>
    <property type="match status" value="1"/>
</dbReference>
<proteinExistence type="predicted"/>